<dbReference type="Proteomes" id="UP000192257">
    <property type="component" value="Unassembled WGS sequence"/>
</dbReference>
<protein>
    <recommendedName>
        <fullName evidence="5">Mucin-associated surface protein (MASP)</fullName>
    </recommendedName>
</protein>
<comment type="caution">
    <text evidence="3">The sequence shown here is derived from an EMBL/GenBank/DDBJ whole genome shotgun (WGS) entry which is preliminary data.</text>
</comment>
<dbReference type="AlphaFoldDB" id="A0A1X0NEE7"/>
<evidence type="ECO:0008006" key="5">
    <source>
        <dbReference type="Google" id="ProtNLM"/>
    </source>
</evidence>
<organism evidence="3 4">
    <name type="scientific">Trypanosoma theileri</name>
    <dbReference type="NCBI Taxonomy" id="67003"/>
    <lineage>
        <taxon>Eukaryota</taxon>
        <taxon>Discoba</taxon>
        <taxon>Euglenozoa</taxon>
        <taxon>Kinetoplastea</taxon>
        <taxon>Metakinetoplastina</taxon>
        <taxon>Trypanosomatida</taxon>
        <taxon>Trypanosomatidae</taxon>
        <taxon>Trypanosoma</taxon>
    </lineage>
</organism>
<feature type="compositionally biased region" description="Basic and acidic residues" evidence="1">
    <location>
        <begin position="238"/>
        <end position="249"/>
    </location>
</feature>
<sequence>MMMMMMMMSRVMCVLAVVLCCMSVGGATSNSGVENDLKEINDLGKRAIAFAEATKTAKEETLKLNGECSSAAKNANDLTGAANEFVHKIDKLLAKPESVPSVLETEKIKGDELLEKVKKAAAYAKNIARLTKAAKKPIIENGEAARQLLIDFNNSYKSMTSPNKGGDKEERLKELKKKVDTAFPNTNEDNLAQFVFAGIDAADEAQAAAKKAEDTVEPAETAANLLDKALKKIEDAVNAAKEKSKERPPQETQGSSNNKQDQSSPIDSTSTKQPSPANRTATPDSQENNSTTSPISENTVTEAPPTTPSPAPLPNADTNNIVSTVQNNKANVDSSVSPVWMRTAAPLLIVAVLFSVTLY</sequence>
<gene>
    <name evidence="3" type="ORF">TM35_001041070</name>
</gene>
<dbReference type="RefSeq" id="XP_028877067.1">
    <property type="nucleotide sequence ID" value="XM_029031645.1"/>
</dbReference>
<feature type="signal peptide" evidence="2">
    <location>
        <begin position="1"/>
        <end position="27"/>
    </location>
</feature>
<feature type="compositionally biased region" description="Polar residues" evidence="1">
    <location>
        <begin position="250"/>
        <end position="298"/>
    </location>
</feature>
<reference evidence="3 4" key="1">
    <citation type="submission" date="2017-03" db="EMBL/GenBank/DDBJ databases">
        <title>An alternative strategy for trypanosome survival in the mammalian bloodstream revealed through genome and transcriptome analysis of the ubiquitous bovine parasite Trypanosoma (Megatrypanum) theileri.</title>
        <authorList>
            <person name="Kelly S."/>
            <person name="Ivens A."/>
            <person name="Mott A."/>
            <person name="O'Neill E."/>
            <person name="Emms D."/>
            <person name="Macleod O."/>
            <person name="Voorheis P."/>
            <person name="Matthews J."/>
            <person name="Matthews K."/>
            <person name="Carrington M."/>
        </authorList>
    </citation>
    <scope>NUCLEOTIDE SEQUENCE [LARGE SCALE GENOMIC DNA]</scope>
    <source>
        <strain evidence="3">Edinburgh</strain>
    </source>
</reference>
<evidence type="ECO:0000256" key="1">
    <source>
        <dbReference type="SAM" id="MobiDB-lite"/>
    </source>
</evidence>
<evidence type="ECO:0000256" key="2">
    <source>
        <dbReference type="SAM" id="SignalP"/>
    </source>
</evidence>
<keyword evidence="4" id="KW-1185">Reference proteome</keyword>
<dbReference type="VEuPathDB" id="TriTrypDB:TM35_001041070"/>
<dbReference type="EMBL" id="NBCO01000104">
    <property type="protein sequence ID" value="ORC81923.1"/>
    <property type="molecule type" value="Genomic_DNA"/>
</dbReference>
<accession>A0A1X0NEE7</accession>
<feature type="chain" id="PRO_5012077680" description="Mucin-associated surface protein (MASP)" evidence="2">
    <location>
        <begin position="28"/>
        <end position="359"/>
    </location>
</feature>
<feature type="region of interest" description="Disordered" evidence="1">
    <location>
        <begin position="238"/>
        <end position="320"/>
    </location>
</feature>
<name>A0A1X0NEE7_9TRYP</name>
<proteinExistence type="predicted"/>
<keyword evidence="2" id="KW-0732">Signal</keyword>
<evidence type="ECO:0000313" key="3">
    <source>
        <dbReference type="EMBL" id="ORC81923.1"/>
    </source>
</evidence>
<dbReference type="GeneID" id="39991425"/>
<evidence type="ECO:0000313" key="4">
    <source>
        <dbReference type="Proteomes" id="UP000192257"/>
    </source>
</evidence>